<evidence type="ECO:0000256" key="1">
    <source>
        <dbReference type="ARBA" id="ARBA00022512"/>
    </source>
</evidence>
<feature type="signal peptide" evidence="7">
    <location>
        <begin position="1"/>
        <end position="34"/>
    </location>
</feature>
<keyword evidence="6" id="KW-0472">Membrane</keyword>
<dbReference type="PROSITE" id="PS50847">
    <property type="entry name" value="GRAM_POS_ANCHORING"/>
    <property type="match status" value="1"/>
</dbReference>
<feature type="compositionally biased region" description="Acidic residues" evidence="5">
    <location>
        <begin position="548"/>
        <end position="569"/>
    </location>
</feature>
<dbReference type="RefSeq" id="WP_153494248.1">
    <property type="nucleotide sequence ID" value="NZ_VDFN01000003.1"/>
</dbReference>
<evidence type="ECO:0000256" key="5">
    <source>
        <dbReference type="SAM" id="MobiDB-lite"/>
    </source>
</evidence>
<comment type="caution">
    <text evidence="9">The sequence shown here is derived from an EMBL/GenBank/DDBJ whole genome shotgun (WGS) entry which is preliminary data.</text>
</comment>
<proteinExistence type="predicted"/>
<feature type="domain" description="Gram-positive cocci surface proteins LPxTG" evidence="8">
    <location>
        <begin position="609"/>
        <end position="640"/>
    </location>
</feature>
<evidence type="ECO:0000313" key="9">
    <source>
        <dbReference type="EMBL" id="MQS44999.1"/>
    </source>
</evidence>
<dbReference type="InterPro" id="IPR026588">
    <property type="entry name" value="Choice_anch_A"/>
</dbReference>
<keyword evidence="10" id="KW-1185">Reference proteome</keyword>
<feature type="chain" id="PRO_5045224138" evidence="7">
    <location>
        <begin position="35"/>
        <end position="640"/>
    </location>
</feature>
<gene>
    <name evidence="9" type="ORF">FHL03_05820</name>
</gene>
<feature type="transmembrane region" description="Helical" evidence="6">
    <location>
        <begin position="618"/>
        <end position="635"/>
    </location>
</feature>
<feature type="compositionally biased region" description="Polar residues" evidence="5">
    <location>
        <begin position="577"/>
        <end position="592"/>
    </location>
</feature>
<evidence type="ECO:0000259" key="8">
    <source>
        <dbReference type="PROSITE" id="PS50847"/>
    </source>
</evidence>
<dbReference type="Proteomes" id="UP000436655">
    <property type="component" value="Unassembled WGS sequence"/>
</dbReference>
<organism evidence="9 10">
    <name type="scientific">Companilactobacillus mishanensis</name>
    <dbReference type="NCBI Taxonomy" id="2486008"/>
    <lineage>
        <taxon>Bacteria</taxon>
        <taxon>Bacillati</taxon>
        <taxon>Bacillota</taxon>
        <taxon>Bacilli</taxon>
        <taxon>Lactobacillales</taxon>
        <taxon>Lactobacillaceae</taxon>
        <taxon>Companilactobacillus</taxon>
    </lineage>
</organism>
<keyword evidence="1" id="KW-0134">Cell wall</keyword>
<dbReference type="InterPro" id="IPR019931">
    <property type="entry name" value="LPXTG_anchor"/>
</dbReference>
<evidence type="ECO:0000256" key="4">
    <source>
        <dbReference type="ARBA" id="ARBA00023088"/>
    </source>
</evidence>
<evidence type="ECO:0000256" key="2">
    <source>
        <dbReference type="ARBA" id="ARBA00022525"/>
    </source>
</evidence>
<dbReference type="EMBL" id="VDFN01000003">
    <property type="protein sequence ID" value="MQS44999.1"/>
    <property type="molecule type" value="Genomic_DNA"/>
</dbReference>
<name>A0ABW9P712_9LACO</name>
<keyword evidence="3 7" id="KW-0732">Signal</keyword>
<evidence type="ECO:0000313" key="10">
    <source>
        <dbReference type="Proteomes" id="UP000436655"/>
    </source>
</evidence>
<feature type="region of interest" description="Disordered" evidence="5">
    <location>
        <begin position="39"/>
        <end position="119"/>
    </location>
</feature>
<evidence type="ECO:0000256" key="6">
    <source>
        <dbReference type="SAM" id="Phobius"/>
    </source>
</evidence>
<dbReference type="Pfam" id="PF20597">
    <property type="entry name" value="pAdhesive_15"/>
    <property type="match status" value="1"/>
</dbReference>
<sequence>MKTKNFKESRWAFSSIATCAAALSFLILTNTSMADTNVADGEIGEGNVSSSQVETPEQEADDLTVNNDEPEQNSDLTNEDSSAEDVTAPEAENDTTDVQNNQPVTTSNPEVQDGGTVYDDYPNVANNPLGVAAYFHIFSNDATLNAHTNGNLAVKNLDGNVNFGTNIHEELLDKEITYIQNITNIANSSFVSAGDTRTNKVIFGEGVDVNTTNPNRVNVDGKDIDHLTAQETYQDKNGQVYIDFAKEFENLRNSSTNLANASTPNHISNSDFDDMNNRVIDVNDYVVNKNNEIIINLDPDVLNGSTPLTIKGISSSEGGPTVIINVDTKGDSNYNVNSPIKIVYDDGSDRNSQETEYFGDNHLLWNFTDSTNSNKLHNGNINMNGVFQGSVLAPNATVNVGQNLDGNIVADKVNVNAETHRWDLQDETKDEEEDFETPDITNPDVEVPSIEEPEEPETPDVTDPEEPETPDVTDPEEPETPDVTDPEEPETPDVTDPEEPETPDVTDPEEPETPDVTDPEEPETPGVTDPETPEVPDVENPGGPEIPAEPDVDTSAEGEDGEEDEDITSPDEKSDENGTSTSNVDKNTNGNSIIPEVPYQNANDKNGKLPQTGAERSAILSAAGLALLAGMAFVFRRRRE</sequence>
<dbReference type="NCBIfam" id="NF033846">
    <property type="entry name" value="Rumino_NPXTG"/>
    <property type="match status" value="1"/>
</dbReference>
<keyword evidence="6" id="KW-0812">Transmembrane</keyword>
<protein>
    <submittedName>
        <fullName evidence="9">LPXTG cell wall anchor domain-containing protein</fullName>
    </submittedName>
</protein>
<evidence type="ECO:0000256" key="7">
    <source>
        <dbReference type="SAM" id="SignalP"/>
    </source>
</evidence>
<feature type="compositionally biased region" description="Polar residues" evidence="5">
    <location>
        <begin position="96"/>
        <end position="110"/>
    </location>
</feature>
<evidence type="ECO:0000256" key="3">
    <source>
        <dbReference type="ARBA" id="ARBA00022729"/>
    </source>
</evidence>
<dbReference type="NCBIfam" id="TIGR01167">
    <property type="entry name" value="LPXTG_anchor"/>
    <property type="match status" value="1"/>
</dbReference>
<feature type="compositionally biased region" description="Acidic residues" evidence="5">
    <location>
        <begin position="428"/>
        <end position="437"/>
    </location>
</feature>
<accession>A0ABW9P712</accession>
<keyword evidence="2" id="KW-0964">Secreted</keyword>
<feature type="region of interest" description="Disordered" evidence="5">
    <location>
        <begin position="420"/>
        <end position="611"/>
    </location>
</feature>
<keyword evidence="4" id="KW-0572">Peptidoglycan-anchor</keyword>
<keyword evidence="6" id="KW-1133">Transmembrane helix</keyword>
<reference evidence="9 10" key="1">
    <citation type="journal article" date="2019" name="Syst. Appl. Microbiol.">
        <title>Polyphasic characterization of two novel Lactobacillus spp. isolated from blown salami packages: Description of Lactobacillus halodurans sp. nov. and Lactobacillus salsicarnum sp. nov.</title>
        <authorList>
            <person name="Schuster J.A."/>
            <person name="Klingl A."/>
            <person name="Vogel R.F."/>
            <person name="Ehrmann M.A."/>
        </authorList>
    </citation>
    <scope>NUCLEOTIDE SEQUENCE [LARGE SCALE GENOMIC DNA]</scope>
    <source>
        <strain evidence="9 10">TMW 1.2098</strain>
    </source>
</reference>
<feature type="compositionally biased region" description="Acidic residues" evidence="5">
    <location>
        <begin position="56"/>
        <end position="83"/>
    </location>
</feature>
<feature type="compositionally biased region" description="Acidic residues" evidence="5">
    <location>
        <begin position="449"/>
        <end position="523"/>
    </location>
</feature>
<dbReference type="Pfam" id="PF00746">
    <property type="entry name" value="Gram_pos_anchor"/>
    <property type="match status" value="1"/>
</dbReference>